<feature type="non-terminal residue" evidence="4">
    <location>
        <position position="1"/>
    </location>
</feature>
<evidence type="ECO:0000256" key="1">
    <source>
        <dbReference type="SAM" id="MobiDB-lite"/>
    </source>
</evidence>
<feature type="transmembrane region" description="Helical" evidence="2">
    <location>
        <begin position="109"/>
        <end position="133"/>
    </location>
</feature>
<dbReference type="EMBL" id="LHXP01000001">
    <property type="protein sequence ID" value="KXA93983.1"/>
    <property type="molecule type" value="Genomic_DNA"/>
</dbReference>
<name>A0A133UIE5_9EURY</name>
<keyword evidence="2" id="KW-1133">Transmembrane helix</keyword>
<feature type="transmembrane region" description="Helical" evidence="2">
    <location>
        <begin position="35"/>
        <end position="58"/>
    </location>
</feature>
<evidence type="ECO:0000313" key="4">
    <source>
        <dbReference type="EMBL" id="KXA93983.1"/>
    </source>
</evidence>
<evidence type="ECO:0000256" key="2">
    <source>
        <dbReference type="SAM" id="Phobius"/>
    </source>
</evidence>
<keyword evidence="2" id="KW-0472">Membrane</keyword>
<feature type="domain" description="DUF5658" evidence="3">
    <location>
        <begin position="39"/>
        <end position="131"/>
    </location>
</feature>
<evidence type="ECO:0000259" key="3">
    <source>
        <dbReference type="Pfam" id="PF18902"/>
    </source>
</evidence>
<dbReference type="Proteomes" id="UP000070657">
    <property type="component" value="Unassembled WGS sequence"/>
</dbReference>
<feature type="region of interest" description="Disordered" evidence="1">
    <location>
        <begin position="1"/>
        <end position="25"/>
    </location>
</feature>
<dbReference type="AlphaFoldDB" id="A0A133UIE5"/>
<sequence length="134" mass="14333">GVEIRQKATPEREEKEESQGGVSGDMKGASLPDLLWVPALLLFGFGDTLTTYLVKVFGGMEANPIMGSLMNLTEKLVPVGGFTPFVIAKTAILGLLCLTSYAFLDSKRWVIPALLTSVGGFLVMNNVSVLLSII</sequence>
<protein>
    <recommendedName>
        <fullName evidence="3">DUF5658 domain-containing protein</fullName>
    </recommendedName>
</protein>
<reference evidence="4 5" key="1">
    <citation type="journal article" date="2016" name="Sci. Rep.">
        <title>Metabolic traits of an uncultured archaeal lineage -MSBL1- from brine pools of the Red Sea.</title>
        <authorList>
            <person name="Mwirichia R."/>
            <person name="Alam I."/>
            <person name="Rashid M."/>
            <person name="Vinu M."/>
            <person name="Ba-Alawi W."/>
            <person name="Anthony Kamau A."/>
            <person name="Kamanda Ngugi D."/>
            <person name="Goker M."/>
            <person name="Klenk H.P."/>
            <person name="Bajic V."/>
            <person name="Stingl U."/>
        </authorList>
    </citation>
    <scope>NUCLEOTIDE SEQUENCE [LARGE SCALE GENOMIC DNA]</scope>
    <source>
        <strain evidence="4">SCGC-AAA259E22</strain>
    </source>
</reference>
<feature type="compositionally biased region" description="Basic and acidic residues" evidence="1">
    <location>
        <begin position="1"/>
        <end position="18"/>
    </location>
</feature>
<evidence type="ECO:0000313" key="5">
    <source>
        <dbReference type="Proteomes" id="UP000070657"/>
    </source>
</evidence>
<feature type="transmembrane region" description="Helical" evidence="2">
    <location>
        <begin position="79"/>
        <end position="103"/>
    </location>
</feature>
<comment type="caution">
    <text evidence="4">The sequence shown here is derived from an EMBL/GenBank/DDBJ whole genome shotgun (WGS) entry which is preliminary data.</text>
</comment>
<keyword evidence="5" id="KW-1185">Reference proteome</keyword>
<proteinExistence type="predicted"/>
<dbReference type="Pfam" id="PF18902">
    <property type="entry name" value="DUF5658"/>
    <property type="match status" value="1"/>
</dbReference>
<dbReference type="InterPro" id="IPR043717">
    <property type="entry name" value="DUF5658"/>
</dbReference>
<gene>
    <name evidence="4" type="ORF">AKJ66_00005</name>
</gene>
<keyword evidence="2" id="KW-0812">Transmembrane</keyword>
<organism evidence="4 5">
    <name type="scientific">candidate division MSBL1 archaeon SCGC-AAA259E22</name>
    <dbReference type="NCBI Taxonomy" id="1698265"/>
    <lineage>
        <taxon>Archaea</taxon>
        <taxon>Methanobacteriati</taxon>
        <taxon>Methanobacteriota</taxon>
        <taxon>candidate division MSBL1</taxon>
    </lineage>
</organism>
<accession>A0A133UIE5</accession>